<sequence>MNGINFLRCLPLLAHVFHDWASAKPGMLAKFEKMVIKGDSSASQCHESEGFLSMLTQKKKDQEEELLKTWLERIYDPDYAQLFLVGDFAALDFSEPPELFRKCAKHHMMEPIRKMIKQFNIDKITAADRIKTYELCELIDAAITRRGSFFLSQDNFGLAMLAICTKALAEVANAKLPHSDRILNELQVKWKWIQPEDYSNSSEKPAQARKVDILSNALADLCGFKFNGQR</sequence>
<gene>
    <name evidence="1" type="ORF">PtA15_9A575</name>
</gene>
<evidence type="ECO:0000313" key="1">
    <source>
        <dbReference type="EMBL" id="WAQ88448.1"/>
    </source>
</evidence>
<reference evidence="1" key="1">
    <citation type="submission" date="2022-10" db="EMBL/GenBank/DDBJ databases">
        <title>Puccinia triticina Genome sequencing and assembly.</title>
        <authorList>
            <person name="Li C."/>
        </authorList>
    </citation>
    <scope>NUCLEOTIDE SEQUENCE</scope>
    <source>
        <strain evidence="1">Pt15</strain>
    </source>
</reference>
<accession>A0ABY7CT46</accession>
<organism evidence="1 2">
    <name type="scientific">Puccinia triticina</name>
    <dbReference type="NCBI Taxonomy" id="208348"/>
    <lineage>
        <taxon>Eukaryota</taxon>
        <taxon>Fungi</taxon>
        <taxon>Dikarya</taxon>
        <taxon>Basidiomycota</taxon>
        <taxon>Pucciniomycotina</taxon>
        <taxon>Pucciniomycetes</taxon>
        <taxon>Pucciniales</taxon>
        <taxon>Pucciniaceae</taxon>
        <taxon>Puccinia</taxon>
    </lineage>
</organism>
<dbReference type="Proteomes" id="UP001164743">
    <property type="component" value="Chromosome 9A"/>
</dbReference>
<dbReference type="EMBL" id="CP110429">
    <property type="protein sequence ID" value="WAQ88448.1"/>
    <property type="molecule type" value="Genomic_DNA"/>
</dbReference>
<name>A0ABY7CT46_9BASI</name>
<keyword evidence="2" id="KW-1185">Reference proteome</keyword>
<dbReference type="GeneID" id="77813693"/>
<protein>
    <submittedName>
        <fullName evidence="1">Uncharacterized protein</fullName>
    </submittedName>
</protein>
<dbReference type="RefSeq" id="XP_053024003.1">
    <property type="nucleotide sequence ID" value="XM_053172798.1"/>
</dbReference>
<proteinExistence type="predicted"/>
<evidence type="ECO:0000313" key="2">
    <source>
        <dbReference type="Proteomes" id="UP001164743"/>
    </source>
</evidence>